<feature type="compositionally biased region" description="Basic and acidic residues" evidence="1">
    <location>
        <begin position="57"/>
        <end position="78"/>
    </location>
</feature>
<sequence length="78" mass="8650">MYRSEYPMSQLLKPGDRVGWNTPQGVTQGKVVRVISAHTTVEGRTVDASPSGPHYEVQSEKSGKHAIHRGEALHRIKN</sequence>
<name>Q142M9_PARXL</name>
<gene>
    <name evidence="3" type="ORF">Bxe_A3272</name>
</gene>
<evidence type="ECO:0000259" key="2">
    <source>
        <dbReference type="Pfam" id="PF11160"/>
    </source>
</evidence>
<dbReference type="eggNOG" id="ENOG5033F1N">
    <property type="taxonomic scope" value="Bacteria"/>
</dbReference>
<dbReference type="Gene3D" id="2.30.30.1060">
    <property type="match status" value="1"/>
</dbReference>
<feature type="domain" description="Hypervirulence associated protein TUDOR" evidence="2">
    <location>
        <begin position="15"/>
        <end position="73"/>
    </location>
</feature>
<dbReference type="Pfam" id="PF11160">
    <property type="entry name" value="Hva1_TUDOR"/>
    <property type="match status" value="1"/>
</dbReference>
<accession>Q142M9</accession>
<reference evidence="3 4" key="1">
    <citation type="journal article" date="2006" name="Proc. Natl. Acad. Sci. U.S.A.">
        <title>Burkholderia xenovorans LB400 harbors a multi-replicon, 9.73-Mbp genome shaped for versatility.</title>
        <authorList>
            <person name="Chain P.S."/>
            <person name="Denef V.J."/>
            <person name="Konstantinidis K.T."/>
            <person name="Vergez L.M."/>
            <person name="Agullo L."/>
            <person name="Reyes V.L."/>
            <person name="Hauser L."/>
            <person name="Cordova M."/>
            <person name="Gomez L."/>
            <person name="Gonzalez M."/>
            <person name="Land M."/>
            <person name="Lao V."/>
            <person name="Larimer F."/>
            <person name="LiPuma J.J."/>
            <person name="Mahenthiralingam E."/>
            <person name="Malfatti S.A."/>
            <person name="Marx C.J."/>
            <person name="Parnell J.J."/>
            <person name="Ramette A."/>
            <person name="Richardson P."/>
            <person name="Seeger M."/>
            <person name="Smith D."/>
            <person name="Spilker T."/>
            <person name="Sul W.J."/>
            <person name="Tsoi T.V."/>
            <person name="Ulrich L.E."/>
            <person name="Zhulin I.B."/>
            <person name="Tiedje J.M."/>
        </authorList>
    </citation>
    <scope>NUCLEOTIDE SEQUENCE [LARGE SCALE GENOMIC DNA]</scope>
    <source>
        <strain evidence="3 4">LB400</strain>
    </source>
</reference>
<evidence type="ECO:0000313" key="4">
    <source>
        <dbReference type="Proteomes" id="UP000001817"/>
    </source>
</evidence>
<dbReference type="KEGG" id="bxe:Bxe_A3272"/>
<organism evidence="3 4">
    <name type="scientific">Paraburkholderia xenovorans (strain LB400)</name>
    <dbReference type="NCBI Taxonomy" id="266265"/>
    <lineage>
        <taxon>Bacteria</taxon>
        <taxon>Pseudomonadati</taxon>
        <taxon>Pseudomonadota</taxon>
        <taxon>Betaproteobacteria</taxon>
        <taxon>Burkholderiales</taxon>
        <taxon>Burkholderiaceae</taxon>
        <taxon>Paraburkholderia</taxon>
    </lineage>
</organism>
<dbReference type="EMBL" id="CP000270">
    <property type="protein sequence ID" value="ABE29710.1"/>
    <property type="molecule type" value="Genomic_DNA"/>
</dbReference>
<dbReference type="STRING" id="266265.Bxe_A3272"/>
<evidence type="ECO:0000256" key="1">
    <source>
        <dbReference type="SAM" id="MobiDB-lite"/>
    </source>
</evidence>
<feature type="region of interest" description="Disordered" evidence="1">
    <location>
        <begin position="44"/>
        <end position="78"/>
    </location>
</feature>
<evidence type="ECO:0000313" key="3">
    <source>
        <dbReference type="EMBL" id="ABE29710.1"/>
    </source>
</evidence>
<dbReference type="InterPro" id="IPR021331">
    <property type="entry name" value="Hva1_TUDOR"/>
</dbReference>
<proteinExistence type="predicted"/>
<dbReference type="AlphaFoldDB" id="Q142M9"/>
<keyword evidence="4" id="KW-1185">Reference proteome</keyword>
<protein>
    <recommendedName>
        <fullName evidence="2">Hypervirulence associated protein TUDOR domain-containing protein</fullName>
    </recommendedName>
</protein>
<dbReference type="Proteomes" id="UP000001817">
    <property type="component" value="Chromosome 1"/>
</dbReference>